<evidence type="ECO:0000313" key="3">
    <source>
        <dbReference type="Proteomes" id="UP000529310"/>
    </source>
</evidence>
<dbReference type="Proteomes" id="UP000529310">
    <property type="component" value="Unassembled WGS sequence"/>
</dbReference>
<keyword evidence="1" id="KW-1133">Transmembrane helix</keyword>
<dbReference type="EMBL" id="JACHWQ010000003">
    <property type="protein sequence ID" value="MBB2975708.1"/>
    <property type="molecule type" value="Genomic_DNA"/>
</dbReference>
<feature type="transmembrane region" description="Helical" evidence="1">
    <location>
        <begin position="21"/>
        <end position="40"/>
    </location>
</feature>
<comment type="caution">
    <text evidence="2">The sequence shown here is derived from an EMBL/GenBank/DDBJ whole genome shotgun (WGS) entry which is preliminary data.</text>
</comment>
<keyword evidence="1" id="KW-0812">Transmembrane</keyword>
<organism evidence="2 3">
    <name type="scientific">Microbacterium endophyticum</name>
    <dbReference type="NCBI Taxonomy" id="1526412"/>
    <lineage>
        <taxon>Bacteria</taxon>
        <taxon>Bacillati</taxon>
        <taxon>Actinomycetota</taxon>
        <taxon>Actinomycetes</taxon>
        <taxon>Micrococcales</taxon>
        <taxon>Microbacteriaceae</taxon>
        <taxon>Microbacterium</taxon>
    </lineage>
</organism>
<keyword evidence="3" id="KW-1185">Reference proteome</keyword>
<keyword evidence="1" id="KW-0472">Membrane</keyword>
<evidence type="ECO:0000313" key="2">
    <source>
        <dbReference type="EMBL" id="MBB2975708.1"/>
    </source>
</evidence>
<evidence type="ECO:0008006" key="4">
    <source>
        <dbReference type="Google" id="ProtNLM"/>
    </source>
</evidence>
<sequence length="221" mass="23236">MLAQDDPVRTRPTVRYRVVRALLAVVAGLVVVNDLVRAFTTVTGRTLLTFGGADGRLPLSQLPQLNQADLREGAAGTLADLDFGARVFAAAPSMIEALTVMFAFFLLLRVLKGVALAAPFSAPVLSGWRRLTMVLLVGGCVQVLVETAASVYIASRMGLLFGAGQVMPEDQEAFLGGDYVIVSAALPQWPIAILIAGLVAWALASAFRAGAKLEADVDGVV</sequence>
<dbReference type="AlphaFoldDB" id="A0A7W4V3W4"/>
<feature type="transmembrane region" description="Helical" evidence="1">
    <location>
        <begin position="131"/>
        <end position="154"/>
    </location>
</feature>
<gene>
    <name evidence="2" type="ORF">FHX49_001275</name>
</gene>
<evidence type="ECO:0000256" key="1">
    <source>
        <dbReference type="SAM" id="Phobius"/>
    </source>
</evidence>
<feature type="transmembrane region" description="Helical" evidence="1">
    <location>
        <begin position="87"/>
        <end position="111"/>
    </location>
</feature>
<name>A0A7W4V3W4_9MICO</name>
<feature type="transmembrane region" description="Helical" evidence="1">
    <location>
        <begin position="179"/>
        <end position="204"/>
    </location>
</feature>
<dbReference type="RefSeq" id="WP_165140924.1">
    <property type="nucleotide sequence ID" value="NZ_CP049255.1"/>
</dbReference>
<protein>
    <recommendedName>
        <fullName evidence="4">DUF2975 domain-containing protein</fullName>
    </recommendedName>
</protein>
<proteinExistence type="predicted"/>
<accession>A0A7W4V3W4</accession>
<reference evidence="2 3" key="1">
    <citation type="submission" date="2020-08" db="EMBL/GenBank/DDBJ databases">
        <title>Sequencing the genomes of 1000 actinobacteria strains.</title>
        <authorList>
            <person name="Klenk H.-P."/>
        </authorList>
    </citation>
    <scope>NUCLEOTIDE SEQUENCE [LARGE SCALE GENOMIC DNA]</scope>
    <source>
        <strain evidence="2 3">DSM 27099</strain>
    </source>
</reference>